<dbReference type="GO" id="GO:0005506">
    <property type="term" value="F:iron ion binding"/>
    <property type="evidence" value="ECO:0007669"/>
    <property type="project" value="InterPro"/>
</dbReference>
<dbReference type="OrthoDB" id="1372046at2759"/>
<keyword evidence="1" id="KW-0479">Metal-binding</keyword>
<dbReference type="PANTHER" id="PTHR24286:SF375">
    <property type="entry name" value="ABSCISIC ACID 8'-HYDROXYLASE 4-LIKE"/>
    <property type="match status" value="1"/>
</dbReference>
<dbReference type="InterPro" id="IPR001128">
    <property type="entry name" value="Cyt_P450"/>
</dbReference>
<evidence type="ECO:0000313" key="3">
    <source>
        <dbReference type="EMBL" id="GFY80290.1"/>
    </source>
</evidence>
<reference evidence="3 4" key="1">
    <citation type="submission" date="2019-07" db="EMBL/GenBank/DDBJ databases">
        <title>De Novo Assembly of kiwifruit Actinidia rufa.</title>
        <authorList>
            <person name="Sugita-Konishi S."/>
            <person name="Sato K."/>
            <person name="Mori E."/>
            <person name="Abe Y."/>
            <person name="Kisaki G."/>
            <person name="Hamano K."/>
            <person name="Suezawa K."/>
            <person name="Otani M."/>
            <person name="Fukuda T."/>
            <person name="Manabe T."/>
            <person name="Gomi K."/>
            <person name="Tabuchi M."/>
            <person name="Akimitsu K."/>
            <person name="Kataoka I."/>
        </authorList>
    </citation>
    <scope>NUCLEOTIDE SEQUENCE [LARGE SCALE GENOMIC DNA]</scope>
    <source>
        <strain evidence="4">cv. Fuchu</strain>
    </source>
</reference>
<dbReference type="Proteomes" id="UP000585474">
    <property type="component" value="Unassembled WGS sequence"/>
</dbReference>
<dbReference type="GO" id="GO:0010295">
    <property type="term" value="F:(+)-abscisic acid 8'-hydroxylase activity"/>
    <property type="evidence" value="ECO:0007669"/>
    <property type="project" value="TreeGrafter"/>
</dbReference>
<dbReference type="GO" id="GO:0020037">
    <property type="term" value="F:heme binding"/>
    <property type="evidence" value="ECO:0007669"/>
    <property type="project" value="InterPro"/>
</dbReference>
<dbReference type="GO" id="GO:0016125">
    <property type="term" value="P:sterol metabolic process"/>
    <property type="evidence" value="ECO:0007669"/>
    <property type="project" value="TreeGrafter"/>
</dbReference>
<keyword evidence="2" id="KW-0408">Iron</keyword>
<comment type="caution">
    <text evidence="3">The sequence shown here is derived from an EMBL/GenBank/DDBJ whole genome shotgun (WGS) entry which is preliminary data.</text>
</comment>
<accession>A0A7J0E1L1</accession>
<evidence type="ECO:0000313" key="4">
    <source>
        <dbReference type="Proteomes" id="UP000585474"/>
    </source>
</evidence>
<sequence>MCIPVQSNLQRGPRSLIPKNLADRIASIWIQIVLVAEDTGGGSVINLLFDSQHLVGQVTLPIDAAPEVLCIINSQKERKRPGQVLSEIIGERKEKGLLEKDLLGHLLNFKDGTGQTLTEDQIADNIIGVLFTAQGTTASVLTWILKYLHDGQKLLEAVKAEQKAIYESNEGGKNAFLLSY</sequence>
<evidence type="ECO:0000256" key="1">
    <source>
        <dbReference type="ARBA" id="ARBA00022723"/>
    </source>
</evidence>
<dbReference type="InterPro" id="IPR036396">
    <property type="entry name" value="Cyt_P450_sf"/>
</dbReference>
<dbReference type="EMBL" id="BJWL01000001">
    <property type="protein sequence ID" value="GFY80290.1"/>
    <property type="molecule type" value="Genomic_DNA"/>
</dbReference>
<dbReference type="Pfam" id="PF00067">
    <property type="entry name" value="p450"/>
    <property type="match status" value="1"/>
</dbReference>
<dbReference type="Gene3D" id="1.10.630.10">
    <property type="entry name" value="Cytochrome P450"/>
    <property type="match status" value="1"/>
</dbReference>
<dbReference type="AlphaFoldDB" id="A0A7J0E1L1"/>
<organism evidence="3 4">
    <name type="scientific">Actinidia rufa</name>
    <dbReference type="NCBI Taxonomy" id="165716"/>
    <lineage>
        <taxon>Eukaryota</taxon>
        <taxon>Viridiplantae</taxon>
        <taxon>Streptophyta</taxon>
        <taxon>Embryophyta</taxon>
        <taxon>Tracheophyta</taxon>
        <taxon>Spermatophyta</taxon>
        <taxon>Magnoliopsida</taxon>
        <taxon>eudicotyledons</taxon>
        <taxon>Gunneridae</taxon>
        <taxon>Pentapetalae</taxon>
        <taxon>asterids</taxon>
        <taxon>Ericales</taxon>
        <taxon>Actinidiaceae</taxon>
        <taxon>Actinidia</taxon>
    </lineage>
</organism>
<dbReference type="SUPFAM" id="SSF48264">
    <property type="entry name" value="Cytochrome P450"/>
    <property type="match status" value="1"/>
</dbReference>
<keyword evidence="4" id="KW-1185">Reference proteome</keyword>
<proteinExistence type="predicted"/>
<gene>
    <name evidence="3" type="ORF">Acr_01g0000990</name>
</gene>
<name>A0A7J0E1L1_9ERIC</name>
<evidence type="ECO:0000256" key="2">
    <source>
        <dbReference type="ARBA" id="ARBA00023004"/>
    </source>
</evidence>
<dbReference type="PANTHER" id="PTHR24286">
    <property type="entry name" value="CYTOCHROME P450 26"/>
    <property type="match status" value="1"/>
</dbReference>
<protein>
    <submittedName>
        <fullName evidence="3">Cytochrome P450, family 707, subfamily A, polypeptide 4</fullName>
    </submittedName>
</protein>